<gene>
    <name evidence="1" type="ORF">F6X53_24045</name>
</gene>
<dbReference type="Proteomes" id="UP000474159">
    <property type="component" value="Unassembled WGS sequence"/>
</dbReference>
<organism evidence="1 2">
    <name type="scientific">Methylobacterium soli</name>
    <dbReference type="NCBI Taxonomy" id="553447"/>
    <lineage>
        <taxon>Bacteria</taxon>
        <taxon>Pseudomonadati</taxon>
        <taxon>Pseudomonadota</taxon>
        <taxon>Alphaproteobacteria</taxon>
        <taxon>Hyphomicrobiales</taxon>
        <taxon>Methylobacteriaceae</taxon>
        <taxon>Methylobacterium</taxon>
    </lineage>
</organism>
<keyword evidence="2" id="KW-1185">Reference proteome</keyword>
<reference evidence="1 2" key="1">
    <citation type="submission" date="2019-09" db="EMBL/GenBank/DDBJ databases">
        <title>YIM 48816 draft genome.</title>
        <authorList>
            <person name="Jiang L."/>
        </authorList>
    </citation>
    <scope>NUCLEOTIDE SEQUENCE [LARGE SCALE GENOMIC DNA]</scope>
    <source>
        <strain evidence="1 2">YIM 48816</strain>
    </source>
</reference>
<protein>
    <submittedName>
        <fullName evidence="1">Uncharacterized protein</fullName>
    </submittedName>
</protein>
<dbReference type="EMBL" id="VZZK01000032">
    <property type="protein sequence ID" value="KAB1075906.1"/>
    <property type="molecule type" value="Genomic_DNA"/>
</dbReference>
<dbReference type="RefSeq" id="WP_151003063.1">
    <property type="nucleotide sequence ID" value="NZ_VZZK01000032.1"/>
</dbReference>
<name>A0A6L3SRY2_9HYPH</name>
<evidence type="ECO:0000313" key="1">
    <source>
        <dbReference type="EMBL" id="KAB1075906.1"/>
    </source>
</evidence>
<sequence>MMKWDVQPIEDASQQVSGDPVYVVLARSEQEPKWLEIHVVAQPTGDENSDKIQALGKAAGAAQAFAREARERRSEFTSTPNS</sequence>
<comment type="caution">
    <text evidence="1">The sequence shown here is derived from an EMBL/GenBank/DDBJ whole genome shotgun (WGS) entry which is preliminary data.</text>
</comment>
<dbReference type="AlphaFoldDB" id="A0A6L3SRY2"/>
<evidence type="ECO:0000313" key="2">
    <source>
        <dbReference type="Proteomes" id="UP000474159"/>
    </source>
</evidence>
<accession>A0A6L3SRY2</accession>
<proteinExistence type="predicted"/>